<keyword evidence="1" id="KW-0472">Membrane</keyword>
<evidence type="ECO:0000256" key="1">
    <source>
        <dbReference type="SAM" id="Phobius"/>
    </source>
</evidence>
<comment type="caution">
    <text evidence="2">The sequence shown here is derived from an EMBL/GenBank/DDBJ whole genome shotgun (WGS) entry which is preliminary data.</text>
</comment>
<evidence type="ECO:0000313" key="2">
    <source>
        <dbReference type="EMBL" id="KAK3327480.1"/>
    </source>
</evidence>
<dbReference type="Proteomes" id="UP001286456">
    <property type="component" value="Unassembled WGS sequence"/>
</dbReference>
<feature type="transmembrane region" description="Helical" evidence="1">
    <location>
        <begin position="115"/>
        <end position="135"/>
    </location>
</feature>
<reference evidence="2" key="1">
    <citation type="journal article" date="2023" name="Mol. Phylogenet. Evol.">
        <title>Genome-scale phylogeny and comparative genomics of the fungal order Sordariales.</title>
        <authorList>
            <person name="Hensen N."/>
            <person name="Bonometti L."/>
            <person name="Westerberg I."/>
            <person name="Brannstrom I.O."/>
            <person name="Guillou S."/>
            <person name="Cros-Aarteil S."/>
            <person name="Calhoun S."/>
            <person name="Haridas S."/>
            <person name="Kuo A."/>
            <person name="Mondo S."/>
            <person name="Pangilinan J."/>
            <person name="Riley R."/>
            <person name="LaButti K."/>
            <person name="Andreopoulos B."/>
            <person name="Lipzen A."/>
            <person name="Chen C."/>
            <person name="Yan M."/>
            <person name="Daum C."/>
            <person name="Ng V."/>
            <person name="Clum A."/>
            <person name="Steindorff A."/>
            <person name="Ohm R.A."/>
            <person name="Martin F."/>
            <person name="Silar P."/>
            <person name="Natvig D.O."/>
            <person name="Lalanne C."/>
            <person name="Gautier V."/>
            <person name="Ament-Velasquez S.L."/>
            <person name="Kruys A."/>
            <person name="Hutchinson M.I."/>
            <person name="Powell A.J."/>
            <person name="Barry K."/>
            <person name="Miller A.N."/>
            <person name="Grigoriev I.V."/>
            <person name="Debuchy R."/>
            <person name="Gladieux P."/>
            <person name="Hiltunen Thoren M."/>
            <person name="Johannesson H."/>
        </authorList>
    </citation>
    <scope>NUCLEOTIDE SEQUENCE</scope>
    <source>
        <strain evidence="2">SMH4131-1</strain>
    </source>
</reference>
<name>A0AAE0IM57_9PEZI</name>
<keyword evidence="1" id="KW-0812">Transmembrane</keyword>
<keyword evidence="1" id="KW-1133">Transmembrane helix</keyword>
<proteinExistence type="predicted"/>
<dbReference type="EMBL" id="JAUEPO010000003">
    <property type="protein sequence ID" value="KAK3327480.1"/>
    <property type="molecule type" value="Genomic_DNA"/>
</dbReference>
<organism evidence="2 3">
    <name type="scientific">Cercophora scortea</name>
    <dbReference type="NCBI Taxonomy" id="314031"/>
    <lineage>
        <taxon>Eukaryota</taxon>
        <taxon>Fungi</taxon>
        <taxon>Dikarya</taxon>
        <taxon>Ascomycota</taxon>
        <taxon>Pezizomycotina</taxon>
        <taxon>Sordariomycetes</taxon>
        <taxon>Sordariomycetidae</taxon>
        <taxon>Sordariales</taxon>
        <taxon>Lasiosphaeriaceae</taxon>
        <taxon>Cercophora</taxon>
    </lineage>
</organism>
<reference evidence="2" key="2">
    <citation type="submission" date="2023-06" db="EMBL/GenBank/DDBJ databases">
        <authorList>
            <consortium name="Lawrence Berkeley National Laboratory"/>
            <person name="Haridas S."/>
            <person name="Hensen N."/>
            <person name="Bonometti L."/>
            <person name="Westerberg I."/>
            <person name="Brannstrom I.O."/>
            <person name="Guillou S."/>
            <person name="Cros-Aarteil S."/>
            <person name="Calhoun S."/>
            <person name="Kuo A."/>
            <person name="Mondo S."/>
            <person name="Pangilinan J."/>
            <person name="Riley R."/>
            <person name="Labutti K."/>
            <person name="Andreopoulos B."/>
            <person name="Lipzen A."/>
            <person name="Chen C."/>
            <person name="Yanf M."/>
            <person name="Daum C."/>
            <person name="Ng V."/>
            <person name="Clum A."/>
            <person name="Steindorff A."/>
            <person name="Ohm R."/>
            <person name="Martin F."/>
            <person name="Silar P."/>
            <person name="Natvig D."/>
            <person name="Lalanne C."/>
            <person name="Gautier V."/>
            <person name="Ament-Velasquez S.L."/>
            <person name="Kruys A."/>
            <person name="Hutchinson M.I."/>
            <person name="Powell A.J."/>
            <person name="Barry K."/>
            <person name="Miller A.N."/>
            <person name="Grigoriev I.V."/>
            <person name="Debuchy R."/>
            <person name="Gladieux P."/>
            <person name="Thoren M.H."/>
            <person name="Johannesson H."/>
        </authorList>
    </citation>
    <scope>NUCLEOTIDE SEQUENCE</scope>
    <source>
        <strain evidence="2">SMH4131-1</strain>
    </source>
</reference>
<dbReference type="AlphaFoldDB" id="A0AAE0IM57"/>
<gene>
    <name evidence="2" type="ORF">B0T19DRAFT_421870</name>
</gene>
<accession>A0AAE0IM57</accession>
<evidence type="ECO:0000313" key="3">
    <source>
        <dbReference type="Proteomes" id="UP001286456"/>
    </source>
</evidence>
<protein>
    <submittedName>
        <fullName evidence="2">Uncharacterized protein</fullName>
    </submittedName>
</protein>
<sequence length="151" mass="17649">MQSVRRQTGWSMTNLANSSAVGFTRRYPLISYWNAVLDAGLRWINFKVCCLAHHNKMDPQAMLDNLSPTNVRPPDLLHHYQHTTITTPRQVSPRPSKSKHSHAGVMTLKIDAWRLFLLVLFLVIVPWATQEIWLMKLRQHRARQRRAEEQN</sequence>
<keyword evidence="3" id="KW-1185">Reference proteome</keyword>